<evidence type="ECO:0000256" key="2">
    <source>
        <dbReference type="ARBA" id="ARBA00023002"/>
    </source>
</evidence>
<dbReference type="STRING" id="4577.A0A1D6Q1W2"/>
<dbReference type="SUPFAM" id="SSF53720">
    <property type="entry name" value="ALDH-like"/>
    <property type="match status" value="1"/>
</dbReference>
<accession>A0A1D6Q1W2</accession>
<dbReference type="ExpressionAtlas" id="A0A1D6Q1W2">
    <property type="expression patterns" value="baseline and differential"/>
</dbReference>
<dbReference type="InterPro" id="IPR044638">
    <property type="entry name" value="ALDH7A1-like"/>
</dbReference>
<feature type="compositionally biased region" description="Low complexity" evidence="4">
    <location>
        <begin position="1"/>
        <end position="10"/>
    </location>
</feature>
<dbReference type="InterPro" id="IPR015590">
    <property type="entry name" value="Aldehyde_DH_dom"/>
</dbReference>
<dbReference type="InterPro" id="IPR016161">
    <property type="entry name" value="Ald_DH/histidinol_DH"/>
</dbReference>
<dbReference type="AlphaFoldDB" id="A0A1D6Q1W2"/>
<proteinExistence type="inferred from homology"/>
<comment type="similarity">
    <text evidence="1">Belongs to the aldehyde dehydrogenase family.</text>
</comment>
<gene>
    <name evidence="6" type="ORF">ZEAMMB73_Zm00001d050495</name>
</gene>
<organism evidence="6">
    <name type="scientific">Zea mays</name>
    <name type="common">Maize</name>
    <dbReference type="NCBI Taxonomy" id="4577"/>
    <lineage>
        <taxon>Eukaryota</taxon>
        <taxon>Viridiplantae</taxon>
        <taxon>Streptophyta</taxon>
        <taxon>Embryophyta</taxon>
        <taxon>Tracheophyta</taxon>
        <taxon>Spermatophyta</taxon>
        <taxon>Magnoliopsida</taxon>
        <taxon>Liliopsida</taxon>
        <taxon>Poales</taxon>
        <taxon>Poaceae</taxon>
        <taxon>PACMAD clade</taxon>
        <taxon>Panicoideae</taxon>
        <taxon>Andropogonodae</taxon>
        <taxon>Andropogoneae</taxon>
        <taxon>Tripsacinae</taxon>
        <taxon>Zea</taxon>
    </lineage>
</organism>
<dbReference type="Pfam" id="PF00171">
    <property type="entry name" value="Aldedh"/>
    <property type="match status" value="1"/>
</dbReference>
<dbReference type="PANTHER" id="PTHR43521:SF1">
    <property type="entry name" value="ALPHA-AMINOADIPIC SEMIALDEHYDE DEHYDROGENASE"/>
    <property type="match status" value="1"/>
</dbReference>
<dbReference type="Gene3D" id="3.40.605.10">
    <property type="entry name" value="Aldehyde Dehydrogenase, Chain A, domain 1"/>
    <property type="match status" value="1"/>
</dbReference>
<protein>
    <submittedName>
        <fullName evidence="6">Aldehyde dehydrogenase family 7 member B4</fullName>
    </submittedName>
</protein>
<feature type="region of interest" description="Disordered" evidence="4">
    <location>
        <begin position="1"/>
        <end position="81"/>
    </location>
</feature>
<reference evidence="6" key="1">
    <citation type="submission" date="2015-12" db="EMBL/GenBank/DDBJ databases">
        <title>Update maize B73 reference genome by single molecule sequencing technologies.</title>
        <authorList>
            <consortium name="Maize Genome Sequencing Project"/>
            <person name="Ware D."/>
        </authorList>
    </citation>
    <scope>NUCLEOTIDE SEQUENCE</scope>
    <source>
        <tissue evidence="6">Seedling</tissue>
    </source>
</reference>
<dbReference type="Gene3D" id="3.40.309.10">
    <property type="entry name" value="Aldehyde Dehydrogenase, Chain A, domain 2"/>
    <property type="match status" value="1"/>
</dbReference>
<dbReference type="EMBL" id="CM000780">
    <property type="protein sequence ID" value="AQK52603.1"/>
    <property type="molecule type" value="Genomic_DNA"/>
</dbReference>
<feature type="domain" description="Aldehyde dehydrogenase" evidence="5">
    <location>
        <begin position="168"/>
        <end position="297"/>
    </location>
</feature>
<sequence>MALAASSPLHAVPPAPALHTPPEKRGGTPSTGCTAGRHSVAHPSRWSGPPPSQHDSTSGDQVLGSQRPAVPAVQHDSDSTSGPRLRAFCCAGSSLCRAHCLCLCRSAVQVTSARSPRLTASAVQVLAFCCPRLRASRRMCIPSFGIPSLLPCWYSKLNVPLWSQKSVLDRGGKILFGGSAIESEGNFVQPTIVEITRSAPVVKEELFGPVLYVMKFQTLKEAIEINNSVPQGLSSFIFTKWPDIIFKWLGPHGSDCGIVNVNIPTNGAEIGGAFGGEKAAGGGREAGSDSWKQYMRRATW</sequence>
<evidence type="ECO:0000313" key="6">
    <source>
        <dbReference type="EMBL" id="AQK52603.1"/>
    </source>
</evidence>
<dbReference type="GO" id="GO:0004029">
    <property type="term" value="F:aldehyde dehydrogenase (NAD+) activity"/>
    <property type="evidence" value="ECO:0007669"/>
    <property type="project" value="InterPro"/>
</dbReference>
<dbReference type="SMR" id="A0A1D6Q1W2"/>
<dbReference type="PANTHER" id="PTHR43521">
    <property type="entry name" value="ALPHA-AMINOADIPIC SEMIALDEHYDE DEHYDROGENASE"/>
    <property type="match status" value="1"/>
</dbReference>
<feature type="compositionally biased region" description="Polar residues" evidence="4">
    <location>
        <begin position="53"/>
        <end position="64"/>
    </location>
</feature>
<keyword evidence="3" id="KW-0520">NAD</keyword>
<evidence type="ECO:0000259" key="5">
    <source>
        <dbReference type="Pfam" id="PF00171"/>
    </source>
</evidence>
<dbReference type="InParanoid" id="A0A1D6Q1W2"/>
<evidence type="ECO:0000256" key="1">
    <source>
        <dbReference type="ARBA" id="ARBA00009986"/>
    </source>
</evidence>
<evidence type="ECO:0000256" key="4">
    <source>
        <dbReference type="SAM" id="MobiDB-lite"/>
    </source>
</evidence>
<name>A0A1D6Q1W2_MAIZE</name>
<dbReference type="InterPro" id="IPR016162">
    <property type="entry name" value="Ald_DH_N"/>
</dbReference>
<keyword evidence="2" id="KW-0560">Oxidoreductase</keyword>
<dbReference type="InterPro" id="IPR016163">
    <property type="entry name" value="Ald_DH_C"/>
</dbReference>
<evidence type="ECO:0000256" key="3">
    <source>
        <dbReference type="ARBA" id="ARBA00023027"/>
    </source>
</evidence>